<dbReference type="InterPro" id="IPR019127">
    <property type="entry name" value="Exosortase"/>
</dbReference>
<feature type="transmembrane region" description="Helical" evidence="8">
    <location>
        <begin position="12"/>
        <end position="32"/>
    </location>
</feature>
<dbReference type="AlphaFoldDB" id="A0A1M5BCR1"/>
<evidence type="ECO:0000256" key="6">
    <source>
        <dbReference type="ARBA" id="ARBA00022989"/>
    </source>
</evidence>
<keyword evidence="7 8" id="KW-0472">Membrane</keyword>
<reference evidence="10" key="1">
    <citation type="submission" date="2016-11" db="EMBL/GenBank/DDBJ databases">
        <authorList>
            <person name="Varghese N."/>
            <person name="Submissions S."/>
        </authorList>
    </citation>
    <scope>NUCLEOTIDE SEQUENCE [LARGE SCALE GENOMIC DNA]</scope>
    <source>
        <strain evidence="10">DSM 27370</strain>
    </source>
</reference>
<feature type="transmembrane region" description="Helical" evidence="8">
    <location>
        <begin position="184"/>
        <end position="209"/>
    </location>
</feature>
<evidence type="ECO:0000256" key="3">
    <source>
        <dbReference type="ARBA" id="ARBA00022670"/>
    </source>
</evidence>
<proteinExistence type="predicted"/>
<gene>
    <name evidence="9" type="ORF">SAMN05444362_10626</name>
</gene>
<keyword evidence="4 8" id="KW-0812">Transmembrane</keyword>
<dbReference type="GO" id="GO:0006508">
    <property type="term" value="P:proteolysis"/>
    <property type="evidence" value="ECO:0007669"/>
    <property type="project" value="UniProtKB-KW"/>
</dbReference>
<dbReference type="GO" id="GO:0008233">
    <property type="term" value="F:peptidase activity"/>
    <property type="evidence" value="ECO:0007669"/>
    <property type="project" value="UniProtKB-KW"/>
</dbReference>
<keyword evidence="3" id="KW-0645">Protease</keyword>
<evidence type="ECO:0000256" key="5">
    <source>
        <dbReference type="ARBA" id="ARBA00022801"/>
    </source>
</evidence>
<evidence type="ECO:0000256" key="2">
    <source>
        <dbReference type="ARBA" id="ARBA00022475"/>
    </source>
</evidence>
<keyword evidence="10" id="KW-1185">Reference proteome</keyword>
<dbReference type="EMBL" id="FQUC01000006">
    <property type="protein sequence ID" value="SHF40343.1"/>
    <property type="molecule type" value="Genomic_DNA"/>
</dbReference>
<organism evidence="9 10">
    <name type="scientific">Dysgonomonas macrotermitis</name>
    <dbReference type="NCBI Taxonomy" id="1346286"/>
    <lineage>
        <taxon>Bacteria</taxon>
        <taxon>Pseudomonadati</taxon>
        <taxon>Bacteroidota</taxon>
        <taxon>Bacteroidia</taxon>
        <taxon>Bacteroidales</taxon>
        <taxon>Dysgonomonadaceae</taxon>
        <taxon>Dysgonomonas</taxon>
    </lineage>
</organism>
<evidence type="ECO:0000256" key="7">
    <source>
        <dbReference type="ARBA" id="ARBA00023136"/>
    </source>
</evidence>
<evidence type="ECO:0000256" key="1">
    <source>
        <dbReference type="ARBA" id="ARBA00004651"/>
    </source>
</evidence>
<keyword evidence="2" id="KW-1003">Cell membrane</keyword>
<feature type="transmembrane region" description="Helical" evidence="8">
    <location>
        <begin position="125"/>
        <end position="150"/>
    </location>
</feature>
<dbReference type="GO" id="GO:0005886">
    <property type="term" value="C:plasma membrane"/>
    <property type="evidence" value="ECO:0007669"/>
    <property type="project" value="UniProtKB-SubCell"/>
</dbReference>
<evidence type="ECO:0000313" key="10">
    <source>
        <dbReference type="Proteomes" id="UP000184480"/>
    </source>
</evidence>
<protein>
    <submittedName>
        <fullName evidence="9">Exosortase/archaeosortase family protein</fullName>
    </submittedName>
</protein>
<feature type="transmembrane region" description="Helical" evidence="8">
    <location>
        <begin position="97"/>
        <end position="118"/>
    </location>
</feature>
<evidence type="ECO:0000256" key="4">
    <source>
        <dbReference type="ARBA" id="ARBA00022692"/>
    </source>
</evidence>
<evidence type="ECO:0000256" key="8">
    <source>
        <dbReference type="SAM" id="Phobius"/>
    </source>
</evidence>
<dbReference type="InterPro" id="IPR026392">
    <property type="entry name" value="Exo/Archaeosortase_dom"/>
</dbReference>
<comment type="subcellular location">
    <subcellularLocation>
        <location evidence="1">Cell membrane</location>
        <topology evidence="1">Multi-pass membrane protein</topology>
    </subcellularLocation>
</comment>
<keyword evidence="6 8" id="KW-1133">Transmembrane helix</keyword>
<dbReference type="NCBIfam" id="TIGR04178">
    <property type="entry name" value="exo_archaeo"/>
    <property type="match status" value="1"/>
</dbReference>
<dbReference type="OrthoDB" id="678161at2"/>
<keyword evidence="5" id="KW-0378">Hydrolase</keyword>
<evidence type="ECO:0000313" key="9">
    <source>
        <dbReference type="EMBL" id="SHF40343.1"/>
    </source>
</evidence>
<accession>A0A1M5BCR1</accession>
<dbReference type="RefSeq" id="WP_062183443.1">
    <property type="nucleotide sequence ID" value="NZ_BBXL01000021.1"/>
</dbReference>
<dbReference type="Pfam" id="PF09721">
    <property type="entry name" value="Exosortase_EpsH"/>
    <property type="match status" value="1"/>
</dbReference>
<sequence length="230" mass="27861">MPSLIRQLLKKIEPFKGILYFLALFLFFEFLWKLCVHEGADESQLLILGRDFTDTIYPICRITADFTYWLIHDLFGYHNYNIDGLLIYFDNSLKMKIVWGCTGVKQMLLFTFIIVCYFGPWKKKLYFIPISLLILASINIFRLVITSFVIKDGFPEWFIPVNESMKGLTWDGSPKMYWEFYRDWYYFFHDGIFKWVYYDGVMFLLWLYWHEKFNLPYQKNKLETQKGLEI</sequence>
<dbReference type="Proteomes" id="UP000184480">
    <property type="component" value="Unassembled WGS sequence"/>
</dbReference>
<name>A0A1M5BCR1_9BACT</name>